<sequence length="175" mass="20091">MGAGMPKSVCDHNKGIADCILRTFVGERLGKGSYRKVYLLRHDENRVVKVEDRGAEFCNITEFKVWSEVKDTPIEHWFAPCHYIDAMGICLIQDRTKPFETDKEFKAEVEKIGGKLPAFFDDIHFGNFGMLNGRLVCHDYGFNHFLKEAVKLSWTSLVNPNVEQAHHDTQLEMNL</sequence>
<evidence type="ECO:0000313" key="2">
    <source>
        <dbReference type="Proteomes" id="UP000223906"/>
    </source>
</evidence>
<proteinExistence type="predicted"/>
<keyword evidence="2" id="KW-1185">Reference proteome</keyword>
<dbReference type="OrthoDB" id="12546at10239"/>
<organism evidence="1 2">
    <name type="scientific">Sphingobium phage Lacusarx</name>
    <dbReference type="NCBI Taxonomy" id="1980139"/>
    <lineage>
        <taxon>Viruses</taxon>
        <taxon>Duplodnaviria</taxon>
        <taxon>Heunggongvirae</taxon>
        <taxon>Uroviricota</taxon>
        <taxon>Caudoviricetes</taxon>
        <taxon>Lacusarxvirus</taxon>
        <taxon>Lacusarxvirus lacusarx</taxon>
    </lineage>
</organism>
<protein>
    <submittedName>
        <fullName evidence="1">Uncharacterized protein</fullName>
    </submittedName>
</protein>
<name>A0A1W6DXG8_9CAUD</name>
<evidence type="ECO:0000313" key="1">
    <source>
        <dbReference type="EMBL" id="ARK07462.1"/>
    </source>
</evidence>
<gene>
    <name evidence="1" type="ORF">LAV_00062</name>
</gene>
<reference evidence="1 2" key="1">
    <citation type="submission" date="2017-02" db="EMBL/GenBank/DDBJ databases">
        <title>The first characterized phage against a member of the ecologically important #sphingomonads reveals high dissimilarity against all other known phages.</title>
        <authorList>
            <person name="Nielsen T.K."/>
            <person name="Carstens A.B."/>
            <person name="Kot W."/>
            <person name="Lametsch R."/>
            <person name="Neve H."/>
            <person name="Hansen L.H."/>
        </authorList>
    </citation>
    <scope>NUCLEOTIDE SEQUENCE [LARGE SCALE GENOMIC DNA]</scope>
</reference>
<accession>A0A1W6DXG8</accession>
<dbReference type="Proteomes" id="UP000223906">
    <property type="component" value="Segment"/>
</dbReference>
<dbReference type="EMBL" id="KY629563">
    <property type="protein sequence ID" value="ARK07462.1"/>
    <property type="molecule type" value="Genomic_DNA"/>
</dbReference>